<name>A0ABS3F6M3_9PROT</name>
<protein>
    <recommendedName>
        <fullName evidence="5">DUF3311 domain-containing protein</fullName>
    </recommendedName>
</protein>
<dbReference type="EMBL" id="JAFLNC010000003">
    <property type="protein sequence ID" value="MBO0334138.1"/>
    <property type="molecule type" value="Genomic_DNA"/>
</dbReference>
<feature type="transmembrane region" description="Helical" evidence="2">
    <location>
        <begin position="38"/>
        <end position="59"/>
    </location>
</feature>
<dbReference type="Proteomes" id="UP000664761">
    <property type="component" value="Unassembled WGS sequence"/>
</dbReference>
<organism evidence="3 4">
    <name type="scientific">Sneathiella sedimenti</name>
    <dbReference type="NCBI Taxonomy" id="2816034"/>
    <lineage>
        <taxon>Bacteria</taxon>
        <taxon>Pseudomonadati</taxon>
        <taxon>Pseudomonadota</taxon>
        <taxon>Alphaproteobacteria</taxon>
        <taxon>Sneathiellales</taxon>
        <taxon>Sneathiellaceae</taxon>
        <taxon>Sneathiella</taxon>
    </lineage>
</organism>
<evidence type="ECO:0008006" key="5">
    <source>
        <dbReference type="Google" id="ProtNLM"/>
    </source>
</evidence>
<evidence type="ECO:0000313" key="3">
    <source>
        <dbReference type="EMBL" id="MBO0334138.1"/>
    </source>
</evidence>
<evidence type="ECO:0000256" key="1">
    <source>
        <dbReference type="SAM" id="MobiDB-lite"/>
    </source>
</evidence>
<evidence type="ECO:0000313" key="4">
    <source>
        <dbReference type="Proteomes" id="UP000664761"/>
    </source>
</evidence>
<proteinExistence type="predicted"/>
<evidence type="ECO:0000256" key="2">
    <source>
        <dbReference type="SAM" id="Phobius"/>
    </source>
</evidence>
<accession>A0ABS3F6M3</accession>
<dbReference type="RefSeq" id="WP_207045587.1">
    <property type="nucleotide sequence ID" value="NZ_JAFLNC010000003.1"/>
</dbReference>
<gene>
    <name evidence="3" type="ORF">J0X12_10955</name>
</gene>
<sequence>MIRTGRKKEWSVLLFVACLVALLPPVIALFDSSIRVFGIPLSYLFVFGVWAFAIAMTALGARRGPEKAIGPPEAERGGPSSTDPGRGKQ</sequence>
<feature type="region of interest" description="Disordered" evidence="1">
    <location>
        <begin position="64"/>
        <end position="89"/>
    </location>
</feature>
<keyword evidence="4" id="KW-1185">Reference proteome</keyword>
<comment type="caution">
    <text evidence="3">The sequence shown here is derived from an EMBL/GenBank/DDBJ whole genome shotgun (WGS) entry which is preliminary data.</text>
</comment>
<keyword evidence="2" id="KW-0472">Membrane</keyword>
<reference evidence="3 4" key="1">
    <citation type="submission" date="2021-03" db="EMBL/GenBank/DDBJ databases">
        <title>Sneathiella sp. CAU 1612 isolated from Kang Won-do.</title>
        <authorList>
            <person name="Kim W."/>
        </authorList>
    </citation>
    <scope>NUCLEOTIDE SEQUENCE [LARGE SCALE GENOMIC DNA]</scope>
    <source>
        <strain evidence="3 4">CAU 1612</strain>
    </source>
</reference>
<keyword evidence="2" id="KW-0812">Transmembrane</keyword>
<keyword evidence="2" id="KW-1133">Transmembrane helix</keyword>